<sequence>MACTATSDETKLTLKHLLSALRRFPPEILREIFLLCIPKNAGPCALSQVCGYWRAVALSIPQLWCKIDIVLTRPSSESNNVCSLIRLFLQRSGNLPLFVGVVCREGDWTSHPALDMLMEASDRWRDALLYLPSSLFPRLARIKGRLGSLRTLEMYPLQLNHDTEENMIIDAFQRAPLLNVVRTFETGVTFLIPSEQLTTHRSTPHDLSLLSDGLHHMRNLVICHIETSEDFEFLPPTQINLPNLHTLRITTKMSADPGALAALLDAFIVPKLAELRIRSRQRAVSHLITLDLRSSCSL</sequence>
<evidence type="ECO:0000313" key="1">
    <source>
        <dbReference type="EMBL" id="KAJ7354293.1"/>
    </source>
</evidence>
<reference evidence="1" key="1">
    <citation type="submission" date="2023-03" db="EMBL/GenBank/DDBJ databases">
        <title>Massive genome expansion in bonnet fungi (Mycena s.s.) driven by repeated elements and novel gene families across ecological guilds.</title>
        <authorList>
            <consortium name="Lawrence Berkeley National Laboratory"/>
            <person name="Harder C.B."/>
            <person name="Miyauchi S."/>
            <person name="Viragh M."/>
            <person name="Kuo A."/>
            <person name="Thoen E."/>
            <person name="Andreopoulos B."/>
            <person name="Lu D."/>
            <person name="Skrede I."/>
            <person name="Drula E."/>
            <person name="Henrissat B."/>
            <person name="Morin E."/>
            <person name="Kohler A."/>
            <person name="Barry K."/>
            <person name="LaButti K."/>
            <person name="Morin E."/>
            <person name="Salamov A."/>
            <person name="Lipzen A."/>
            <person name="Mereny Z."/>
            <person name="Hegedus B."/>
            <person name="Baldrian P."/>
            <person name="Stursova M."/>
            <person name="Weitz H."/>
            <person name="Taylor A."/>
            <person name="Grigoriev I.V."/>
            <person name="Nagy L.G."/>
            <person name="Martin F."/>
            <person name="Kauserud H."/>
        </authorList>
    </citation>
    <scope>NUCLEOTIDE SEQUENCE</scope>
    <source>
        <strain evidence="1">CBHHK002</strain>
    </source>
</reference>
<gene>
    <name evidence="1" type="ORF">DFH08DRAFT_691377</name>
</gene>
<accession>A0AAD7ABM8</accession>
<protein>
    <recommendedName>
        <fullName evidence="3">F-box domain-containing protein</fullName>
    </recommendedName>
</protein>
<dbReference type="Proteomes" id="UP001218218">
    <property type="component" value="Unassembled WGS sequence"/>
</dbReference>
<evidence type="ECO:0000313" key="2">
    <source>
        <dbReference type="Proteomes" id="UP001218218"/>
    </source>
</evidence>
<proteinExistence type="predicted"/>
<dbReference type="EMBL" id="JARIHO010000010">
    <property type="protein sequence ID" value="KAJ7354293.1"/>
    <property type="molecule type" value="Genomic_DNA"/>
</dbReference>
<feature type="non-terminal residue" evidence="1">
    <location>
        <position position="298"/>
    </location>
</feature>
<name>A0AAD7ABM8_9AGAR</name>
<dbReference type="SUPFAM" id="SSF81383">
    <property type="entry name" value="F-box domain"/>
    <property type="match status" value="1"/>
</dbReference>
<dbReference type="InterPro" id="IPR036047">
    <property type="entry name" value="F-box-like_dom_sf"/>
</dbReference>
<dbReference type="Gene3D" id="1.20.1280.50">
    <property type="match status" value="1"/>
</dbReference>
<organism evidence="1 2">
    <name type="scientific">Mycena albidolilacea</name>
    <dbReference type="NCBI Taxonomy" id="1033008"/>
    <lineage>
        <taxon>Eukaryota</taxon>
        <taxon>Fungi</taxon>
        <taxon>Dikarya</taxon>
        <taxon>Basidiomycota</taxon>
        <taxon>Agaricomycotina</taxon>
        <taxon>Agaricomycetes</taxon>
        <taxon>Agaricomycetidae</taxon>
        <taxon>Agaricales</taxon>
        <taxon>Marasmiineae</taxon>
        <taxon>Mycenaceae</taxon>
        <taxon>Mycena</taxon>
    </lineage>
</organism>
<keyword evidence="2" id="KW-1185">Reference proteome</keyword>
<evidence type="ECO:0008006" key="3">
    <source>
        <dbReference type="Google" id="ProtNLM"/>
    </source>
</evidence>
<dbReference type="AlphaFoldDB" id="A0AAD7ABM8"/>
<comment type="caution">
    <text evidence="1">The sequence shown here is derived from an EMBL/GenBank/DDBJ whole genome shotgun (WGS) entry which is preliminary data.</text>
</comment>